<evidence type="ECO:0000256" key="5">
    <source>
        <dbReference type="ARBA" id="ARBA00022927"/>
    </source>
</evidence>
<reference evidence="11" key="1">
    <citation type="submission" date="2020-05" db="EMBL/GenBank/DDBJ databases">
        <authorList>
            <person name="Chiriac C."/>
            <person name="Salcher M."/>
            <person name="Ghai R."/>
            <person name="Kavagutti S V."/>
        </authorList>
    </citation>
    <scope>NUCLEOTIDE SEQUENCE</scope>
</reference>
<evidence type="ECO:0000313" key="12">
    <source>
        <dbReference type="EMBL" id="CAB5030155.1"/>
    </source>
</evidence>
<dbReference type="SUPFAM" id="SSF103491">
    <property type="entry name" value="Preprotein translocase SecY subunit"/>
    <property type="match status" value="1"/>
</dbReference>
<feature type="transmembrane region" description="Helical" evidence="10">
    <location>
        <begin position="214"/>
        <end position="233"/>
    </location>
</feature>
<evidence type="ECO:0000256" key="8">
    <source>
        <dbReference type="ARBA" id="ARBA00023136"/>
    </source>
</evidence>
<protein>
    <recommendedName>
        <fullName evidence="9">Protein translocase subunit SecY</fullName>
    </recommendedName>
</protein>
<keyword evidence="4 10" id="KW-0812">Transmembrane</keyword>
<proteinExistence type="inferred from homology"/>
<feature type="transmembrane region" description="Helical" evidence="10">
    <location>
        <begin position="373"/>
        <end position="390"/>
    </location>
</feature>
<keyword evidence="6 10" id="KW-1133">Transmembrane helix</keyword>
<dbReference type="GO" id="GO:0015031">
    <property type="term" value="P:protein transport"/>
    <property type="evidence" value="ECO:0007669"/>
    <property type="project" value="UniProtKB-KW"/>
</dbReference>
<feature type="transmembrane region" description="Helical" evidence="10">
    <location>
        <begin position="311"/>
        <end position="333"/>
    </location>
</feature>
<dbReference type="PANTHER" id="PTHR10906">
    <property type="entry name" value="SECY/SEC61-ALPHA FAMILY MEMBER"/>
    <property type="match status" value="1"/>
</dbReference>
<dbReference type="InterPro" id="IPR023201">
    <property type="entry name" value="SecY_dom_sf"/>
</dbReference>
<dbReference type="Gene3D" id="1.10.3370.10">
    <property type="entry name" value="SecY subunit domain"/>
    <property type="match status" value="1"/>
</dbReference>
<dbReference type="FunFam" id="1.10.3370.10:FF:000001">
    <property type="entry name" value="Preprotein translocase subunit SecY"/>
    <property type="match status" value="1"/>
</dbReference>
<evidence type="ECO:0000256" key="4">
    <source>
        <dbReference type="ARBA" id="ARBA00022692"/>
    </source>
</evidence>
<dbReference type="HAMAP" id="MF_01465">
    <property type="entry name" value="SecY"/>
    <property type="match status" value="1"/>
</dbReference>
<feature type="transmembrane region" description="Helical" evidence="10">
    <location>
        <begin position="396"/>
        <end position="414"/>
    </location>
</feature>
<comment type="similarity">
    <text evidence="2">Belongs to the SecY/SEC61-alpha family.</text>
</comment>
<gene>
    <name evidence="11" type="ORF">UFOPK3752_00919</name>
    <name evidence="12" type="ORF">UFOPK4150_00881</name>
</gene>
<feature type="transmembrane region" description="Helical" evidence="10">
    <location>
        <begin position="155"/>
        <end position="176"/>
    </location>
</feature>
<dbReference type="PIRSF" id="PIRSF004557">
    <property type="entry name" value="SecY"/>
    <property type="match status" value="1"/>
</dbReference>
<comment type="subcellular location">
    <subcellularLocation>
        <location evidence="1">Membrane</location>
        <topology evidence="1">Multi-pass membrane protein</topology>
    </subcellularLocation>
</comment>
<dbReference type="PROSITE" id="PS00755">
    <property type="entry name" value="SECY_1"/>
    <property type="match status" value="1"/>
</dbReference>
<feature type="transmembrane region" description="Helical" evidence="10">
    <location>
        <begin position="188"/>
        <end position="208"/>
    </location>
</feature>
<dbReference type="AlphaFoldDB" id="A0A6J7J644"/>
<evidence type="ECO:0000313" key="11">
    <source>
        <dbReference type="EMBL" id="CAB4938838.1"/>
    </source>
</evidence>
<dbReference type="NCBIfam" id="TIGR00967">
    <property type="entry name" value="3a0501s007"/>
    <property type="match status" value="1"/>
</dbReference>
<feature type="transmembrane region" description="Helical" evidence="10">
    <location>
        <begin position="71"/>
        <end position="95"/>
    </location>
</feature>
<evidence type="ECO:0000256" key="1">
    <source>
        <dbReference type="ARBA" id="ARBA00004141"/>
    </source>
</evidence>
<sequence length="431" mass="47200">MLSAFASAFRTPDLRKKLVFTLAIIGLFRLGSVVPTPGVDYKAIQTCIALVQDNSIYGLINLFSGGALLRLSVFALGIMPYITASIIIQLLTVVIPRLESLRQEGQSGQARLTQYTRYLTVGLAILQSTGIVALARVPGRLFQGCSAQLVPNQSILLILQMILVMTAGTAVIMWLGENITDRGVGNGMSLLIFTSIIATFPGQIWQIYTINGAFTLLLVLAVGFAIIAAVIYVEQAQRRIPVQYAKRMVGRKMYGGTSTYIPLKVNMAGVIPVIFASSLLYVPQLVIQLSGNQGGLAQWVSRNFTRGDEPLYLITYFLLIVFFTYFYVAITFNPVEVADNMKRYGGFVPGIRAGRPTAEYLDYVLTRITLPGALYLGVIAIIPFVAFAFLGVGQRFIFGGTSLLIMVGVGLDTVKQIESQLQQRNYEGFLR</sequence>
<keyword evidence="8 10" id="KW-0472">Membrane</keyword>
<evidence type="ECO:0000256" key="10">
    <source>
        <dbReference type="SAM" id="Phobius"/>
    </source>
</evidence>
<evidence type="ECO:0000256" key="9">
    <source>
        <dbReference type="ARBA" id="ARBA00039733"/>
    </source>
</evidence>
<keyword evidence="5" id="KW-0653">Protein transport</keyword>
<evidence type="ECO:0000256" key="2">
    <source>
        <dbReference type="ARBA" id="ARBA00005751"/>
    </source>
</evidence>
<evidence type="ECO:0000256" key="7">
    <source>
        <dbReference type="ARBA" id="ARBA00023010"/>
    </source>
</evidence>
<keyword evidence="7" id="KW-0811">Translocation</keyword>
<feature type="transmembrane region" description="Helical" evidence="10">
    <location>
        <begin position="115"/>
        <end position="135"/>
    </location>
</feature>
<dbReference type="InterPro" id="IPR030659">
    <property type="entry name" value="SecY_CS"/>
</dbReference>
<accession>A0A6J7J644</accession>
<evidence type="ECO:0000256" key="6">
    <source>
        <dbReference type="ARBA" id="ARBA00022989"/>
    </source>
</evidence>
<dbReference type="EMBL" id="CAFBND010000028">
    <property type="protein sequence ID" value="CAB4938838.1"/>
    <property type="molecule type" value="Genomic_DNA"/>
</dbReference>
<dbReference type="EMBL" id="CAFBPU010000014">
    <property type="protein sequence ID" value="CAB5030155.1"/>
    <property type="molecule type" value="Genomic_DNA"/>
</dbReference>
<evidence type="ECO:0000256" key="3">
    <source>
        <dbReference type="ARBA" id="ARBA00022448"/>
    </source>
</evidence>
<name>A0A6J7J644_9ZZZZ</name>
<keyword evidence="3" id="KW-0813">Transport</keyword>
<feature type="transmembrane region" description="Helical" evidence="10">
    <location>
        <begin position="254"/>
        <end position="282"/>
    </location>
</feature>
<dbReference type="Pfam" id="PF00344">
    <property type="entry name" value="SecY"/>
    <property type="match status" value="1"/>
</dbReference>
<dbReference type="PROSITE" id="PS00756">
    <property type="entry name" value="SECY_2"/>
    <property type="match status" value="1"/>
</dbReference>
<dbReference type="InterPro" id="IPR026593">
    <property type="entry name" value="SecY"/>
</dbReference>
<dbReference type="GO" id="GO:0016020">
    <property type="term" value="C:membrane"/>
    <property type="evidence" value="ECO:0007669"/>
    <property type="project" value="UniProtKB-SubCell"/>
</dbReference>
<dbReference type="InterPro" id="IPR002208">
    <property type="entry name" value="SecY/SEC61-alpha"/>
</dbReference>
<organism evidence="11">
    <name type="scientific">freshwater metagenome</name>
    <dbReference type="NCBI Taxonomy" id="449393"/>
    <lineage>
        <taxon>unclassified sequences</taxon>
        <taxon>metagenomes</taxon>
        <taxon>ecological metagenomes</taxon>
    </lineage>
</organism>
<dbReference type="PRINTS" id="PR00303">
    <property type="entry name" value="SECYTRNLCASE"/>
</dbReference>